<evidence type="ECO:0000313" key="1">
    <source>
        <dbReference type="EMBL" id="KIO75609.1"/>
    </source>
</evidence>
<dbReference type="Proteomes" id="UP000032049">
    <property type="component" value="Unassembled WGS sequence"/>
</dbReference>
<dbReference type="STRING" id="1503925.TH53_19925"/>
<proteinExistence type="predicted"/>
<reference evidence="1 2" key="1">
    <citation type="submission" date="2015-01" db="EMBL/GenBank/DDBJ databases">
        <title>Draft genome sequence of Pedobacter sp. NL19 isolated from sludge of an effluent treatment pond in an abandoned uranium mine.</title>
        <authorList>
            <person name="Santos T."/>
            <person name="Caetano T."/>
            <person name="Covas C."/>
            <person name="Cruz A."/>
            <person name="Mendo S."/>
        </authorList>
    </citation>
    <scope>NUCLEOTIDE SEQUENCE [LARGE SCALE GENOMIC DNA]</scope>
    <source>
        <strain evidence="1 2">NL19</strain>
    </source>
</reference>
<protein>
    <recommendedName>
        <fullName evidence="3">SF4 helicase domain-containing protein</fullName>
    </recommendedName>
</protein>
<dbReference type="RefSeq" id="WP_041884677.1">
    <property type="nucleotide sequence ID" value="NZ_CP157278.1"/>
</dbReference>
<comment type="caution">
    <text evidence="1">The sequence shown here is derived from an EMBL/GenBank/DDBJ whole genome shotgun (WGS) entry which is preliminary data.</text>
</comment>
<organism evidence="1 2">
    <name type="scientific">Pedobacter lusitanus</name>
    <dbReference type="NCBI Taxonomy" id="1503925"/>
    <lineage>
        <taxon>Bacteria</taxon>
        <taxon>Pseudomonadati</taxon>
        <taxon>Bacteroidota</taxon>
        <taxon>Sphingobacteriia</taxon>
        <taxon>Sphingobacteriales</taxon>
        <taxon>Sphingobacteriaceae</taxon>
        <taxon>Pedobacter</taxon>
    </lineage>
</organism>
<dbReference type="OrthoDB" id="1409462at2"/>
<dbReference type="AlphaFoldDB" id="A0A0D0FT37"/>
<name>A0A0D0FT37_9SPHI</name>
<dbReference type="Gene3D" id="3.40.50.300">
    <property type="entry name" value="P-loop containing nucleotide triphosphate hydrolases"/>
    <property type="match status" value="1"/>
</dbReference>
<dbReference type="InterPro" id="IPR027417">
    <property type="entry name" value="P-loop_NTPase"/>
</dbReference>
<evidence type="ECO:0000313" key="2">
    <source>
        <dbReference type="Proteomes" id="UP000032049"/>
    </source>
</evidence>
<evidence type="ECO:0008006" key="3">
    <source>
        <dbReference type="Google" id="ProtNLM"/>
    </source>
</evidence>
<gene>
    <name evidence="1" type="ORF">TH53_19925</name>
</gene>
<keyword evidence="2" id="KW-1185">Reference proteome</keyword>
<dbReference type="EMBL" id="JXRA01000093">
    <property type="protein sequence ID" value="KIO75609.1"/>
    <property type="molecule type" value="Genomic_DNA"/>
</dbReference>
<sequence length="336" mass="38886">MRKRISDYTESVLEHYQSGVQRGHNTGFKCLDELLSFKLGYSTFFLGFAGAGKTEMEMEMKFNQSEHFGWKHGVYSGEIGNMTDVIGELVSKYLRKPFFKSNPYSPSEKEIYNAINWLDEHFFLVDADDTEHNIESFYEYWKSLEKELNIKLQTTSLDPFNDLEEDLVKFGGREDKYLAWALKKVRQEAINNKWHNNIVTHAKDLPPIVLKDESGQDVYCSAIPNLNSFAGGQVWGRRAFNVVAVWRPEHNRENGKVSLTINPATGMPFMENEVIIKILKAKPKGTAKKGATSLYFDWTKNRYYELIDGYKKFAFDHESNENVLRPDFGIHPNQLF</sequence>
<accession>A0A0D0FT37</accession>